<name>A0A4D9CT55_9STRA</name>
<dbReference type="InterPro" id="IPR018517">
    <property type="entry name" value="tRNA_hU_synthase_CS"/>
</dbReference>
<evidence type="ECO:0000256" key="8">
    <source>
        <dbReference type="ARBA" id="ARBA00038313"/>
    </source>
</evidence>
<dbReference type="CDD" id="cd02801">
    <property type="entry name" value="DUS_like_FMN"/>
    <property type="match status" value="1"/>
</dbReference>
<sequence length="540" mass="59687">MLLARNVLLKRNEDQMDPYVLELLRPCADDTPVIAQLAGSDPLEMLAAAQRLWDGGQIAGVDINLGCPQQCAKAGNYGAYLAEREPATAAIMVRLISQELGVPVSCKMRHMYDVDTTTRLARRLAGAGASMLTVHGRSPRERDHQSLSDLDVIRAVREAVPVPVVANGNCRTREDAERAMEYTGCDGFMSAIGLLRNPRLFRASGAARPAASPASAVPGHESALSASGTLVDPEEAFSCAWEYLRLAEAHPPPEVRCVRDHLQALLQGLLQQERVALWNLLGSSQMVLLRQFSEFLRLSAVECGVALPEGEGLVPVLSLGEIKSLHRREINGQEDEEDDYWGMLFLEDNEMEEEEEEEEEGKEKYGGKNMEEQKEKEDGGEAQEEIDDEGEDAGWKHNGKEIAHALEVQAPWSGRLLDGRKAVETRNYDLPPPLRGQPILLLESPSGGLAAHGLHAGTAVGVVVFKTSREYRTREEWAADAARHCVDPEAEAFGWVEGEGKWGWEVESVRAWEEARRRKVVLKEGQRVLRSLFRLPGPRD</sequence>
<evidence type="ECO:0000256" key="5">
    <source>
        <dbReference type="ARBA" id="ARBA00022857"/>
    </source>
</evidence>
<evidence type="ECO:0000256" key="10">
    <source>
        <dbReference type="ARBA" id="ARBA00047287"/>
    </source>
</evidence>
<comment type="similarity">
    <text evidence="8">Belongs to the Dus family. Dus1 subfamily.</text>
</comment>
<comment type="catalytic activity">
    <reaction evidence="13">
        <text>5,6-dihydrouridine(17) in tRNA + NADP(+) = uridine(17) in tRNA + NADPH + H(+)</text>
        <dbReference type="Rhea" id="RHEA:53368"/>
        <dbReference type="Rhea" id="RHEA-COMP:13541"/>
        <dbReference type="Rhea" id="RHEA-COMP:13542"/>
        <dbReference type="ChEBI" id="CHEBI:15378"/>
        <dbReference type="ChEBI" id="CHEBI:57783"/>
        <dbReference type="ChEBI" id="CHEBI:58349"/>
        <dbReference type="ChEBI" id="CHEBI:65315"/>
        <dbReference type="ChEBI" id="CHEBI:74443"/>
        <dbReference type="EC" id="1.3.1.88"/>
    </reaction>
    <physiologicalReaction direction="right-to-left" evidence="13">
        <dbReference type="Rhea" id="RHEA:53370"/>
    </physiologicalReaction>
</comment>
<comment type="cofactor">
    <cofactor evidence="1">
        <name>FMN</name>
        <dbReference type="ChEBI" id="CHEBI:58210"/>
    </cofactor>
</comment>
<evidence type="ECO:0000259" key="15">
    <source>
        <dbReference type="Pfam" id="PF01207"/>
    </source>
</evidence>
<dbReference type="GO" id="GO:0017150">
    <property type="term" value="F:tRNA dihydrouridine synthase activity"/>
    <property type="evidence" value="ECO:0007669"/>
    <property type="project" value="InterPro"/>
</dbReference>
<dbReference type="AlphaFoldDB" id="A0A4D9CT55"/>
<organism evidence="16 17">
    <name type="scientific">Nannochloropsis salina CCMP1776</name>
    <dbReference type="NCBI Taxonomy" id="1027361"/>
    <lineage>
        <taxon>Eukaryota</taxon>
        <taxon>Sar</taxon>
        <taxon>Stramenopiles</taxon>
        <taxon>Ochrophyta</taxon>
        <taxon>Eustigmatophyceae</taxon>
        <taxon>Eustigmatales</taxon>
        <taxon>Monodopsidaceae</taxon>
        <taxon>Microchloropsis</taxon>
        <taxon>Microchloropsis salina</taxon>
    </lineage>
</organism>
<comment type="catalytic activity">
    <reaction evidence="10">
        <text>5,6-dihydrouridine(17) in tRNA + NAD(+) = uridine(17) in tRNA + NADH + H(+)</text>
        <dbReference type="Rhea" id="RHEA:53372"/>
        <dbReference type="Rhea" id="RHEA-COMP:13541"/>
        <dbReference type="Rhea" id="RHEA-COMP:13542"/>
        <dbReference type="ChEBI" id="CHEBI:15378"/>
        <dbReference type="ChEBI" id="CHEBI:57540"/>
        <dbReference type="ChEBI" id="CHEBI:57945"/>
        <dbReference type="ChEBI" id="CHEBI:65315"/>
        <dbReference type="ChEBI" id="CHEBI:74443"/>
        <dbReference type="EC" id="1.3.1.88"/>
    </reaction>
    <physiologicalReaction direction="right-to-left" evidence="10">
        <dbReference type="Rhea" id="RHEA:53374"/>
    </physiologicalReaction>
</comment>
<keyword evidence="6" id="KW-0560">Oxidoreductase</keyword>
<dbReference type="SUPFAM" id="SSF51395">
    <property type="entry name" value="FMN-linked oxidoreductases"/>
    <property type="match status" value="1"/>
</dbReference>
<keyword evidence="5" id="KW-0521">NADP</keyword>
<evidence type="ECO:0000256" key="6">
    <source>
        <dbReference type="ARBA" id="ARBA00023002"/>
    </source>
</evidence>
<evidence type="ECO:0000313" key="17">
    <source>
        <dbReference type="Proteomes" id="UP000355283"/>
    </source>
</evidence>
<dbReference type="InterPro" id="IPR035587">
    <property type="entry name" value="DUS-like_FMN-bd"/>
</dbReference>
<evidence type="ECO:0000256" key="2">
    <source>
        <dbReference type="ARBA" id="ARBA00022630"/>
    </source>
</evidence>
<dbReference type="Pfam" id="PF01207">
    <property type="entry name" value="Dus"/>
    <property type="match status" value="1"/>
</dbReference>
<dbReference type="GO" id="GO:0050660">
    <property type="term" value="F:flavin adenine dinucleotide binding"/>
    <property type="evidence" value="ECO:0007669"/>
    <property type="project" value="InterPro"/>
</dbReference>
<keyword evidence="3" id="KW-0288">FMN</keyword>
<dbReference type="InterPro" id="IPR015947">
    <property type="entry name" value="PUA-like_sf"/>
</dbReference>
<feature type="domain" description="DUS-like FMN-binding" evidence="15">
    <location>
        <begin position="27"/>
        <end position="208"/>
    </location>
</feature>
<keyword evidence="2" id="KW-0285">Flavoprotein</keyword>
<reference evidence="16 17" key="1">
    <citation type="submission" date="2019-01" db="EMBL/GenBank/DDBJ databases">
        <title>Nuclear Genome Assembly of the Microalgal Biofuel strain Nannochloropsis salina CCMP1776.</title>
        <authorList>
            <person name="Hovde B."/>
        </authorList>
    </citation>
    <scope>NUCLEOTIDE SEQUENCE [LARGE SCALE GENOMIC DNA]</scope>
    <source>
        <strain evidence="16 17">CCMP1776</strain>
    </source>
</reference>
<protein>
    <recommendedName>
        <fullName evidence="9">tRNA-dihydrouridine(16/17) synthase [NAD(P)(+)]</fullName>
        <ecNumber evidence="9">1.3.1.88</ecNumber>
    </recommendedName>
</protein>
<dbReference type="Gene3D" id="3.20.20.70">
    <property type="entry name" value="Aldolase class I"/>
    <property type="match status" value="1"/>
</dbReference>
<evidence type="ECO:0000256" key="11">
    <source>
        <dbReference type="ARBA" id="ARBA00047652"/>
    </source>
</evidence>
<keyword evidence="17" id="KW-1185">Reference proteome</keyword>
<keyword evidence="4" id="KW-0819">tRNA processing</keyword>
<dbReference type="OrthoDB" id="272303at2759"/>
<dbReference type="EMBL" id="SDOX01000122">
    <property type="protein sequence ID" value="TFJ81744.1"/>
    <property type="molecule type" value="Genomic_DNA"/>
</dbReference>
<dbReference type="SUPFAM" id="SSF88697">
    <property type="entry name" value="PUA domain-like"/>
    <property type="match status" value="1"/>
</dbReference>
<dbReference type="Proteomes" id="UP000355283">
    <property type="component" value="Unassembled WGS sequence"/>
</dbReference>
<dbReference type="InterPro" id="IPR013785">
    <property type="entry name" value="Aldolase_TIM"/>
</dbReference>
<evidence type="ECO:0000313" key="16">
    <source>
        <dbReference type="EMBL" id="TFJ81744.1"/>
    </source>
</evidence>
<comment type="caution">
    <text evidence="16">The sequence shown here is derived from an EMBL/GenBank/DDBJ whole genome shotgun (WGS) entry which is preliminary data.</text>
</comment>
<evidence type="ECO:0000256" key="7">
    <source>
        <dbReference type="ARBA" id="ARBA00023027"/>
    </source>
</evidence>
<dbReference type="Gene3D" id="2.30.130.30">
    <property type="entry name" value="Hypothetical protein"/>
    <property type="match status" value="1"/>
</dbReference>
<dbReference type="PANTHER" id="PTHR11082:SF5">
    <property type="entry name" value="TRNA-DIHYDROURIDINE(16_17) SYNTHASE [NAD(P)(+)]-LIKE"/>
    <property type="match status" value="1"/>
</dbReference>
<feature type="region of interest" description="Disordered" evidence="14">
    <location>
        <begin position="350"/>
        <end position="388"/>
    </location>
</feature>
<accession>A0A4D9CT55</accession>
<evidence type="ECO:0000256" key="13">
    <source>
        <dbReference type="ARBA" id="ARBA00049467"/>
    </source>
</evidence>
<dbReference type="PROSITE" id="PS01136">
    <property type="entry name" value="UPF0034"/>
    <property type="match status" value="1"/>
</dbReference>
<comment type="catalytic activity">
    <reaction evidence="11">
        <text>5,6-dihydrouridine(16) in tRNA + NADP(+) = uridine(16) in tRNA + NADPH + H(+)</text>
        <dbReference type="Rhea" id="RHEA:53376"/>
        <dbReference type="Rhea" id="RHEA-COMP:13543"/>
        <dbReference type="Rhea" id="RHEA-COMP:13544"/>
        <dbReference type="ChEBI" id="CHEBI:15378"/>
        <dbReference type="ChEBI" id="CHEBI:57783"/>
        <dbReference type="ChEBI" id="CHEBI:58349"/>
        <dbReference type="ChEBI" id="CHEBI:65315"/>
        <dbReference type="ChEBI" id="CHEBI:74443"/>
        <dbReference type="EC" id="1.3.1.88"/>
    </reaction>
    <physiologicalReaction direction="right-to-left" evidence="11">
        <dbReference type="Rhea" id="RHEA:53378"/>
    </physiologicalReaction>
</comment>
<evidence type="ECO:0000256" key="14">
    <source>
        <dbReference type="SAM" id="MobiDB-lite"/>
    </source>
</evidence>
<evidence type="ECO:0000256" key="12">
    <source>
        <dbReference type="ARBA" id="ARBA00048934"/>
    </source>
</evidence>
<dbReference type="EC" id="1.3.1.88" evidence="9"/>
<dbReference type="PANTHER" id="PTHR11082">
    <property type="entry name" value="TRNA-DIHYDROURIDINE SYNTHASE"/>
    <property type="match status" value="1"/>
</dbReference>
<evidence type="ECO:0000256" key="3">
    <source>
        <dbReference type="ARBA" id="ARBA00022643"/>
    </source>
</evidence>
<comment type="catalytic activity">
    <reaction evidence="12">
        <text>5,6-dihydrouridine(16) in tRNA + NAD(+) = uridine(16) in tRNA + NADH + H(+)</text>
        <dbReference type="Rhea" id="RHEA:53380"/>
        <dbReference type="Rhea" id="RHEA-COMP:13543"/>
        <dbReference type="Rhea" id="RHEA-COMP:13544"/>
        <dbReference type="ChEBI" id="CHEBI:15378"/>
        <dbReference type="ChEBI" id="CHEBI:57540"/>
        <dbReference type="ChEBI" id="CHEBI:57945"/>
        <dbReference type="ChEBI" id="CHEBI:65315"/>
        <dbReference type="ChEBI" id="CHEBI:74443"/>
        <dbReference type="EC" id="1.3.1.88"/>
    </reaction>
    <physiologicalReaction direction="right-to-left" evidence="12">
        <dbReference type="Rhea" id="RHEA:53382"/>
    </physiologicalReaction>
</comment>
<feature type="compositionally biased region" description="Basic and acidic residues" evidence="14">
    <location>
        <begin position="361"/>
        <end position="379"/>
    </location>
</feature>
<evidence type="ECO:0000256" key="1">
    <source>
        <dbReference type="ARBA" id="ARBA00001917"/>
    </source>
</evidence>
<gene>
    <name evidence="16" type="ORF">NSK_006993</name>
</gene>
<keyword evidence="7" id="KW-0520">NAD</keyword>
<evidence type="ECO:0000256" key="9">
    <source>
        <dbReference type="ARBA" id="ARBA00038890"/>
    </source>
</evidence>
<proteinExistence type="inferred from homology"/>
<feature type="compositionally biased region" description="Acidic residues" evidence="14">
    <location>
        <begin position="350"/>
        <end position="360"/>
    </location>
</feature>
<evidence type="ECO:0000256" key="4">
    <source>
        <dbReference type="ARBA" id="ARBA00022694"/>
    </source>
</evidence>